<reference evidence="2 3" key="1">
    <citation type="journal article" date="2019" name="Sci. Rep.">
        <title>Orb-weaving spider Araneus ventricosus genome elucidates the spidroin gene catalogue.</title>
        <authorList>
            <person name="Kono N."/>
            <person name="Nakamura H."/>
            <person name="Ohtoshi R."/>
            <person name="Moran D.A.P."/>
            <person name="Shinohara A."/>
            <person name="Yoshida Y."/>
            <person name="Fujiwara M."/>
            <person name="Mori M."/>
            <person name="Tomita M."/>
            <person name="Arakawa K."/>
        </authorList>
    </citation>
    <scope>NUCLEOTIDE SEQUENCE [LARGE SCALE GENOMIC DNA]</scope>
</reference>
<protein>
    <submittedName>
        <fullName evidence="2">Uncharacterized protein</fullName>
    </submittedName>
</protein>
<dbReference type="AlphaFoldDB" id="A0A4Y2JRC1"/>
<dbReference type="EMBL" id="BGPR01003833">
    <property type="protein sequence ID" value="GBM92943.1"/>
    <property type="molecule type" value="Genomic_DNA"/>
</dbReference>
<dbReference type="Proteomes" id="UP000499080">
    <property type="component" value="Unassembled WGS sequence"/>
</dbReference>
<name>A0A4Y2JRC1_ARAVE</name>
<evidence type="ECO:0000313" key="2">
    <source>
        <dbReference type="EMBL" id="GBM92943.1"/>
    </source>
</evidence>
<organism evidence="2 3">
    <name type="scientific">Araneus ventricosus</name>
    <name type="common">Orbweaver spider</name>
    <name type="synonym">Epeira ventricosa</name>
    <dbReference type="NCBI Taxonomy" id="182803"/>
    <lineage>
        <taxon>Eukaryota</taxon>
        <taxon>Metazoa</taxon>
        <taxon>Ecdysozoa</taxon>
        <taxon>Arthropoda</taxon>
        <taxon>Chelicerata</taxon>
        <taxon>Arachnida</taxon>
        <taxon>Araneae</taxon>
        <taxon>Araneomorphae</taxon>
        <taxon>Entelegynae</taxon>
        <taxon>Araneoidea</taxon>
        <taxon>Araneidae</taxon>
        <taxon>Araneus</taxon>
    </lineage>
</organism>
<comment type="caution">
    <text evidence="2">The sequence shown here is derived from an EMBL/GenBank/DDBJ whole genome shotgun (WGS) entry which is preliminary data.</text>
</comment>
<accession>A0A4Y2JRC1</accession>
<sequence length="84" mass="8790">MLPVGGIETRQCSETSGANPRAPALAPWMRKHAAMGTREAASATRLFPSTISWIPISSLAPPGIEARVGPPGHLTLSAEAARME</sequence>
<keyword evidence="3" id="KW-1185">Reference proteome</keyword>
<evidence type="ECO:0000313" key="3">
    <source>
        <dbReference type="Proteomes" id="UP000499080"/>
    </source>
</evidence>
<proteinExistence type="predicted"/>
<gene>
    <name evidence="2" type="ORF">AVEN_31779_1</name>
</gene>
<evidence type="ECO:0000256" key="1">
    <source>
        <dbReference type="SAM" id="MobiDB-lite"/>
    </source>
</evidence>
<feature type="region of interest" description="Disordered" evidence="1">
    <location>
        <begin position="1"/>
        <end position="23"/>
    </location>
</feature>